<evidence type="ECO:0000313" key="1">
    <source>
        <dbReference type="EMBL" id="KGN57827.1"/>
    </source>
</evidence>
<dbReference type="Proteomes" id="UP000029981">
    <property type="component" value="Chromosome 3"/>
</dbReference>
<reference evidence="1 2" key="3">
    <citation type="journal article" date="2010" name="BMC Genomics">
        <title>Transcriptome sequencing and comparative analysis of cucumber flowers with different sex types.</title>
        <authorList>
            <person name="Guo S."/>
            <person name="Zheng Y."/>
            <person name="Joung J.G."/>
            <person name="Liu S."/>
            <person name="Zhang Z."/>
            <person name="Crasta O.R."/>
            <person name="Sobral B.W."/>
            <person name="Xu Y."/>
            <person name="Huang S."/>
            <person name="Fei Z."/>
        </authorList>
    </citation>
    <scope>NUCLEOTIDE SEQUENCE [LARGE SCALE GENOMIC DNA]</scope>
    <source>
        <strain evidence="2">cv. 9930</strain>
    </source>
</reference>
<protein>
    <submittedName>
        <fullName evidence="1">Uncharacterized protein</fullName>
    </submittedName>
</protein>
<dbReference type="AlphaFoldDB" id="A0A0A0LAY2"/>
<reference evidence="1 2" key="1">
    <citation type="journal article" date="2009" name="Nat. Genet.">
        <title>The genome of the cucumber, Cucumis sativus L.</title>
        <authorList>
            <person name="Huang S."/>
            <person name="Li R."/>
            <person name="Zhang Z."/>
            <person name="Li L."/>
            <person name="Gu X."/>
            <person name="Fan W."/>
            <person name="Lucas W.J."/>
            <person name="Wang X."/>
            <person name="Xie B."/>
            <person name="Ni P."/>
            <person name="Ren Y."/>
            <person name="Zhu H."/>
            <person name="Li J."/>
            <person name="Lin K."/>
            <person name="Jin W."/>
            <person name="Fei Z."/>
            <person name="Li G."/>
            <person name="Staub J."/>
            <person name="Kilian A."/>
            <person name="van der Vossen E.A."/>
            <person name="Wu Y."/>
            <person name="Guo J."/>
            <person name="He J."/>
            <person name="Jia Z."/>
            <person name="Ren Y."/>
            <person name="Tian G."/>
            <person name="Lu Y."/>
            <person name="Ruan J."/>
            <person name="Qian W."/>
            <person name="Wang M."/>
            <person name="Huang Q."/>
            <person name="Li B."/>
            <person name="Xuan Z."/>
            <person name="Cao J."/>
            <person name="Asan"/>
            <person name="Wu Z."/>
            <person name="Zhang J."/>
            <person name="Cai Q."/>
            <person name="Bai Y."/>
            <person name="Zhao B."/>
            <person name="Han Y."/>
            <person name="Li Y."/>
            <person name="Li X."/>
            <person name="Wang S."/>
            <person name="Shi Q."/>
            <person name="Liu S."/>
            <person name="Cho W.K."/>
            <person name="Kim J.Y."/>
            <person name="Xu Y."/>
            <person name="Heller-Uszynska K."/>
            <person name="Miao H."/>
            <person name="Cheng Z."/>
            <person name="Zhang S."/>
            <person name="Wu J."/>
            <person name="Yang Y."/>
            <person name="Kang H."/>
            <person name="Li M."/>
            <person name="Liang H."/>
            <person name="Ren X."/>
            <person name="Shi Z."/>
            <person name="Wen M."/>
            <person name="Jian M."/>
            <person name="Yang H."/>
            <person name="Zhang G."/>
            <person name="Yang Z."/>
            <person name="Chen R."/>
            <person name="Liu S."/>
            <person name="Li J."/>
            <person name="Ma L."/>
            <person name="Liu H."/>
            <person name="Zhou Y."/>
            <person name="Zhao J."/>
            <person name="Fang X."/>
            <person name="Li G."/>
            <person name="Fang L."/>
            <person name="Li Y."/>
            <person name="Liu D."/>
            <person name="Zheng H."/>
            <person name="Zhang Y."/>
            <person name="Qin N."/>
            <person name="Li Z."/>
            <person name="Yang G."/>
            <person name="Yang S."/>
            <person name="Bolund L."/>
            <person name="Kristiansen K."/>
            <person name="Zheng H."/>
            <person name="Li S."/>
            <person name="Zhang X."/>
            <person name="Yang H."/>
            <person name="Wang J."/>
            <person name="Sun R."/>
            <person name="Zhang B."/>
            <person name="Jiang S."/>
            <person name="Wang J."/>
            <person name="Du Y."/>
            <person name="Li S."/>
        </authorList>
    </citation>
    <scope>NUCLEOTIDE SEQUENCE [LARGE SCALE GENOMIC DNA]</scope>
    <source>
        <strain evidence="2">cv. 9930</strain>
    </source>
</reference>
<keyword evidence="2" id="KW-1185">Reference proteome</keyword>
<gene>
    <name evidence="1" type="ORF">Csa_3G333850</name>
</gene>
<accession>A0A0A0LAY2</accession>
<sequence>MLPAASLSITLKLNVSSPSSSSARSWPFRSIIFHEASASSVASSVSVQRTPTISFCLCLAQPSRISSPSQAAYLVSFE</sequence>
<dbReference type="EMBL" id="CM002924">
    <property type="protein sequence ID" value="KGN57827.1"/>
    <property type="molecule type" value="Genomic_DNA"/>
</dbReference>
<reference evidence="1 2" key="2">
    <citation type="journal article" date="2009" name="PLoS ONE">
        <title>An integrated genetic and cytogenetic map of the cucumber genome.</title>
        <authorList>
            <person name="Ren Y."/>
            <person name="Zhang Z."/>
            <person name="Liu J."/>
            <person name="Staub J.E."/>
            <person name="Han Y."/>
            <person name="Cheng Z."/>
            <person name="Li X."/>
            <person name="Lu J."/>
            <person name="Miao H."/>
            <person name="Kang H."/>
            <person name="Xie B."/>
            <person name="Gu X."/>
            <person name="Wang X."/>
            <person name="Du Y."/>
            <person name="Jin W."/>
            <person name="Huang S."/>
        </authorList>
    </citation>
    <scope>NUCLEOTIDE SEQUENCE [LARGE SCALE GENOMIC DNA]</scope>
    <source>
        <strain evidence="2">cv. 9930</strain>
    </source>
</reference>
<evidence type="ECO:0000313" key="2">
    <source>
        <dbReference type="Proteomes" id="UP000029981"/>
    </source>
</evidence>
<reference evidence="1 2" key="4">
    <citation type="journal article" date="2011" name="BMC Genomics">
        <title>RNA-Seq improves annotation of protein-coding genes in the cucumber genome.</title>
        <authorList>
            <person name="Li Z."/>
            <person name="Zhang Z."/>
            <person name="Yan P."/>
            <person name="Huang S."/>
            <person name="Fei Z."/>
            <person name="Lin K."/>
        </authorList>
    </citation>
    <scope>NUCLEOTIDE SEQUENCE [LARGE SCALE GENOMIC DNA]</scope>
    <source>
        <strain evidence="2">cv. 9930</strain>
    </source>
</reference>
<organism evidence="1 2">
    <name type="scientific">Cucumis sativus</name>
    <name type="common">Cucumber</name>
    <dbReference type="NCBI Taxonomy" id="3659"/>
    <lineage>
        <taxon>Eukaryota</taxon>
        <taxon>Viridiplantae</taxon>
        <taxon>Streptophyta</taxon>
        <taxon>Embryophyta</taxon>
        <taxon>Tracheophyta</taxon>
        <taxon>Spermatophyta</taxon>
        <taxon>Magnoliopsida</taxon>
        <taxon>eudicotyledons</taxon>
        <taxon>Gunneridae</taxon>
        <taxon>Pentapetalae</taxon>
        <taxon>rosids</taxon>
        <taxon>fabids</taxon>
        <taxon>Cucurbitales</taxon>
        <taxon>Cucurbitaceae</taxon>
        <taxon>Benincaseae</taxon>
        <taxon>Cucumis</taxon>
    </lineage>
</organism>
<proteinExistence type="predicted"/>
<dbReference type="Gramene" id="KGN57827">
    <property type="protein sequence ID" value="KGN57827"/>
    <property type="gene ID" value="Csa_3G333850"/>
</dbReference>
<name>A0A0A0LAY2_CUCSA</name>